<evidence type="ECO:0000313" key="2">
    <source>
        <dbReference type="EMBL" id="KAI1899429.1"/>
    </source>
</evidence>
<dbReference type="EMBL" id="JAERUA010000005">
    <property type="protein sequence ID" value="KAI1899429.1"/>
    <property type="molecule type" value="Genomic_DNA"/>
</dbReference>
<dbReference type="Proteomes" id="UP000829720">
    <property type="component" value="Unassembled WGS sequence"/>
</dbReference>
<feature type="compositionally biased region" description="Basic and acidic residues" evidence="1">
    <location>
        <begin position="65"/>
        <end position="76"/>
    </location>
</feature>
<organism evidence="2 3">
    <name type="scientific">Albula goreensis</name>
    <dbReference type="NCBI Taxonomy" id="1534307"/>
    <lineage>
        <taxon>Eukaryota</taxon>
        <taxon>Metazoa</taxon>
        <taxon>Chordata</taxon>
        <taxon>Craniata</taxon>
        <taxon>Vertebrata</taxon>
        <taxon>Euteleostomi</taxon>
        <taxon>Actinopterygii</taxon>
        <taxon>Neopterygii</taxon>
        <taxon>Teleostei</taxon>
        <taxon>Albuliformes</taxon>
        <taxon>Albulidae</taxon>
        <taxon>Albula</taxon>
    </lineage>
</organism>
<name>A0A8T3DPQ8_9TELE</name>
<sequence length="76" mass="8092">MLGSQRNGLVLLLSDSGCFSLGLSLTCLNPAALAPDLTRSERKPVTSRSGSYLILSGRPRGGRTFGRDTTRFPHAS</sequence>
<gene>
    <name evidence="2" type="ORF">AGOR_G00061690</name>
</gene>
<keyword evidence="3" id="KW-1185">Reference proteome</keyword>
<evidence type="ECO:0000256" key="1">
    <source>
        <dbReference type="SAM" id="MobiDB-lite"/>
    </source>
</evidence>
<feature type="region of interest" description="Disordered" evidence="1">
    <location>
        <begin position="41"/>
        <end position="76"/>
    </location>
</feature>
<accession>A0A8T3DPQ8</accession>
<reference evidence="2" key="1">
    <citation type="submission" date="2021-01" db="EMBL/GenBank/DDBJ databases">
        <authorList>
            <person name="Zahm M."/>
            <person name="Roques C."/>
            <person name="Cabau C."/>
            <person name="Klopp C."/>
            <person name="Donnadieu C."/>
            <person name="Jouanno E."/>
            <person name="Lampietro C."/>
            <person name="Louis A."/>
            <person name="Herpin A."/>
            <person name="Echchiki A."/>
            <person name="Berthelot C."/>
            <person name="Parey E."/>
            <person name="Roest-Crollius H."/>
            <person name="Braasch I."/>
            <person name="Postlethwait J."/>
            <person name="Bobe J."/>
            <person name="Montfort J."/>
            <person name="Bouchez O."/>
            <person name="Begum T."/>
            <person name="Mejri S."/>
            <person name="Adams A."/>
            <person name="Chen W.-J."/>
            <person name="Guiguen Y."/>
        </authorList>
    </citation>
    <scope>NUCLEOTIDE SEQUENCE</scope>
    <source>
        <tissue evidence="2">Blood</tissue>
    </source>
</reference>
<evidence type="ECO:0000313" key="3">
    <source>
        <dbReference type="Proteomes" id="UP000829720"/>
    </source>
</evidence>
<proteinExistence type="predicted"/>
<dbReference type="AlphaFoldDB" id="A0A8T3DPQ8"/>
<protein>
    <submittedName>
        <fullName evidence="2">Uncharacterized protein</fullName>
    </submittedName>
</protein>
<comment type="caution">
    <text evidence="2">The sequence shown here is derived from an EMBL/GenBank/DDBJ whole genome shotgun (WGS) entry which is preliminary data.</text>
</comment>